<evidence type="ECO:0000313" key="2">
    <source>
        <dbReference type="Proteomes" id="UP000198640"/>
    </source>
</evidence>
<dbReference type="Proteomes" id="UP000198640">
    <property type="component" value="Unassembled WGS sequence"/>
</dbReference>
<accession>A0A1H3MM50</accession>
<proteinExistence type="predicted"/>
<sequence length="105" mass="11705">MHQQTAVLRFVQEQFSTSALFVLSGGQVQSDRYRLPIVKAPSDKEIVHITRVNAPALDPTDEGGQAQACSLLYPFKKQSVLASLRLYKSLYGTIMQSCALSLYQR</sequence>
<keyword evidence="2" id="KW-1185">Reference proteome</keyword>
<dbReference type="EMBL" id="FNOY01000062">
    <property type="protein sequence ID" value="SDY77494.1"/>
    <property type="molecule type" value="Genomic_DNA"/>
</dbReference>
<dbReference type="STRING" id="44576.SAMN05421881_10624"/>
<protein>
    <submittedName>
        <fullName evidence="1">Uncharacterized protein</fullName>
    </submittedName>
</protein>
<reference evidence="1 2" key="1">
    <citation type="submission" date="2016-10" db="EMBL/GenBank/DDBJ databases">
        <authorList>
            <person name="de Groot N.N."/>
        </authorList>
    </citation>
    <scope>NUCLEOTIDE SEQUENCE [LARGE SCALE GENOMIC DNA]</scope>
    <source>
        <strain evidence="1 2">Nm1</strain>
    </source>
</reference>
<name>A0A1H3MM50_9PROT</name>
<evidence type="ECO:0000313" key="1">
    <source>
        <dbReference type="EMBL" id="SDY77494.1"/>
    </source>
</evidence>
<organism evidence="1 2">
    <name type="scientific">Nitrosomonas halophila</name>
    <dbReference type="NCBI Taxonomy" id="44576"/>
    <lineage>
        <taxon>Bacteria</taxon>
        <taxon>Pseudomonadati</taxon>
        <taxon>Pseudomonadota</taxon>
        <taxon>Betaproteobacteria</taxon>
        <taxon>Nitrosomonadales</taxon>
        <taxon>Nitrosomonadaceae</taxon>
        <taxon>Nitrosomonas</taxon>
    </lineage>
</organism>
<gene>
    <name evidence="1" type="ORF">SAMN05421881_10624</name>
</gene>
<dbReference type="AlphaFoldDB" id="A0A1H3MM50"/>